<keyword evidence="1" id="KW-0540">Nuclease</keyword>
<dbReference type="PANTHER" id="PTHR11046">
    <property type="entry name" value="OLIGORIBONUCLEASE, MITOCHONDRIAL"/>
    <property type="match status" value="1"/>
</dbReference>
<evidence type="ECO:0000256" key="2">
    <source>
        <dbReference type="SAM" id="Coils"/>
    </source>
</evidence>
<keyword evidence="2" id="KW-0175">Coiled coil</keyword>
<keyword evidence="5" id="KW-1185">Reference proteome</keyword>
<dbReference type="EMBL" id="ML179109">
    <property type="protein sequence ID" value="THV00078.1"/>
    <property type="molecule type" value="Genomic_DNA"/>
</dbReference>
<feature type="region of interest" description="Disordered" evidence="3">
    <location>
        <begin position="77"/>
        <end position="108"/>
    </location>
</feature>
<dbReference type="PANTHER" id="PTHR11046:SF25">
    <property type="match status" value="1"/>
</dbReference>
<protein>
    <submittedName>
        <fullName evidence="4">Uncharacterized protein</fullName>
    </submittedName>
</protein>
<organism evidence="4 5">
    <name type="scientific">Dendrothele bispora (strain CBS 962.96)</name>
    <dbReference type="NCBI Taxonomy" id="1314807"/>
    <lineage>
        <taxon>Eukaryota</taxon>
        <taxon>Fungi</taxon>
        <taxon>Dikarya</taxon>
        <taxon>Basidiomycota</taxon>
        <taxon>Agaricomycotina</taxon>
        <taxon>Agaricomycetes</taxon>
        <taxon>Agaricomycetidae</taxon>
        <taxon>Agaricales</taxon>
        <taxon>Agaricales incertae sedis</taxon>
        <taxon>Dendrothele</taxon>
    </lineage>
</organism>
<gene>
    <name evidence="4" type="ORF">K435DRAFT_794424</name>
</gene>
<evidence type="ECO:0000313" key="4">
    <source>
        <dbReference type="EMBL" id="THV00078.1"/>
    </source>
</evidence>
<reference evidence="4 5" key="1">
    <citation type="journal article" date="2019" name="Nat. Ecol. Evol.">
        <title>Megaphylogeny resolves global patterns of mushroom evolution.</title>
        <authorList>
            <person name="Varga T."/>
            <person name="Krizsan K."/>
            <person name="Foldi C."/>
            <person name="Dima B."/>
            <person name="Sanchez-Garcia M."/>
            <person name="Sanchez-Ramirez S."/>
            <person name="Szollosi G.J."/>
            <person name="Szarkandi J.G."/>
            <person name="Papp V."/>
            <person name="Albert L."/>
            <person name="Andreopoulos W."/>
            <person name="Angelini C."/>
            <person name="Antonin V."/>
            <person name="Barry K.W."/>
            <person name="Bougher N.L."/>
            <person name="Buchanan P."/>
            <person name="Buyck B."/>
            <person name="Bense V."/>
            <person name="Catcheside P."/>
            <person name="Chovatia M."/>
            <person name="Cooper J."/>
            <person name="Damon W."/>
            <person name="Desjardin D."/>
            <person name="Finy P."/>
            <person name="Geml J."/>
            <person name="Haridas S."/>
            <person name="Hughes K."/>
            <person name="Justo A."/>
            <person name="Karasinski D."/>
            <person name="Kautmanova I."/>
            <person name="Kiss B."/>
            <person name="Kocsube S."/>
            <person name="Kotiranta H."/>
            <person name="LaButti K.M."/>
            <person name="Lechner B.E."/>
            <person name="Liimatainen K."/>
            <person name="Lipzen A."/>
            <person name="Lukacs Z."/>
            <person name="Mihaltcheva S."/>
            <person name="Morgado L.N."/>
            <person name="Niskanen T."/>
            <person name="Noordeloos M.E."/>
            <person name="Ohm R.A."/>
            <person name="Ortiz-Santana B."/>
            <person name="Ovrebo C."/>
            <person name="Racz N."/>
            <person name="Riley R."/>
            <person name="Savchenko A."/>
            <person name="Shiryaev A."/>
            <person name="Soop K."/>
            <person name="Spirin V."/>
            <person name="Szebenyi C."/>
            <person name="Tomsovsky M."/>
            <person name="Tulloss R.E."/>
            <person name="Uehling J."/>
            <person name="Grigoriev I.V."/>
            <person name="Vagvolgyi C."/>
            <person name="Papp T."/>
            <person name="Martin F.M."/>
            <person name="Miettinen O."/>
            <person name="Hibbett D.S."/>
            <person name="Nagy L.G."/>
        </authorList>
    </citation>
    <scope>NUCLEOTIDE SEQUENCE [LARGE SCALE GENOMIC DNA]</scope>
    <source>
        <strain evidence="4 5">CBS 962.96</strain>
    </source>
</reference>
<evidence type="ECO:0000313" key="5">
    <source>
        <dbReference type="Proteomes" id="UP000297245"/>
    </source>
</evidence>
<keyword evidence="1" id="KW-0378">Hydrolase</keyword>
<sequence length="999" mass="113150">MSVMFGIVYQKLYSLYSEDVCGDSCSNDAGKCTASRANARRVTSPVLVTPITLSSSTSSTRLHTNACMPRQKQAYSGRRTTSQLRSAKKGQQARWNKENDTFQNPTPVKRLQKPTRKALTQLQGKVDGLERDVFELRDSKARLQKNLEETKKRLDVLERRWRNDRKKMARTAARNALELKVITDQANYVRELERLKQHVRVLKDQGSGKTKMIRALKARCARIPERLERARQSLPHLSRLKHKRTYTPQIRALAHQLARFGCARSKIGTIIKNTAALFGVQLKGTMSRRTVGRAILEGWVAAQVQLGYEMSKTPSITLSQDSTGHKHQNIEAQHAALRVADYTSGQTDVSIKQTPTTRSKLGWLKNFATIIGYYIRSPLFQREGLLLTLQLIARKIKGMNGDHANNEKAVADAIAEWKHEMGVEELGAEKLLEMEVTYLFGVLQDTNERKIEEAGGLDAWKRLSASEKAELDVKAMKELKMRLGQEAYDCLEDAEKRAIDELLWAGCCMHKDQNSFKGGNTQMMSYWEKNGLEGPIVLANKANAATLQPVLNPNAQPGRELTDAEVIALESSTRGGVKTAAIAGAVLRNRDERKGQGKVYIAHFKEKHGDEFDQFPDTSNGRFGTYGDAAGVLFAYEKDFIEFLETVKMKKHKPGWTNIEKNLVNALKCPQTRQELAVLGLVHQAITVPYLRVVWENRDVNALNLGPWHRHVKEHLQKLIDDPSILITPGPDSHINATLDGKPWTKSEIVDAIHSRLDELPHITGLLVEFLQGSLATYIRFTAEFAPGSLIDLADEDERNAAWMPATNDINEGALGSYRVMMRFKPTLTILQYNAMVLYTRNNTQAFMDAKFEAEDFEFIMREARILDASKLEAKRREEQVAFDRKVAEIAREKEAAKVQKERERKERLAKVVLLKELGEVTTVLTVQRLDEQLDVLRSIEGLEVPKKSKCGRKAERAEILRETLRRYNALGRPSFNHFIEVVEEVLPAWDEEDDEMEE</sequence>
<name>A0A4S8MC34_DENBC</name>
<proteinExistence type="predicted"/>
<dbReference type="InterPro" id="IPR022894">
    <property type="entry name" value="Oligoribonuclease"/>
</dbReference>
<feature type="coiled-coil region" evidence="2">
    <location>
        <begin position="119"/>
        <end position="205"/>
    </location>
</feature>
<dbReference type="GO" id="GO:0000175">
    <property type="term" value="F:3'-5'-RNA exonuclease activity"/>
    <property type="evidence" value="ECO:0007669"/>
    <property type="project" value="InterPro"/>
</dbReference>
<evidence type="ECO:0000256" key="3">
    <source>
        <dbReference type="SAM" id="MobiDB-lite"/>
    </source>
</evidence>
<accession>A0A4S8MC34</accession>
<evidence type="ECO:0000256" key="1">
    <source>
        <dbReference type="ARBA" id="ARBA00022722"/>
    </source>
</evidence>
<dbReference type="AlphaFoldDB" id="A0A4S8MC34"/>
<dbReference type="Proteomes" id="UP000297245">
    <property type="component" value="Unassembled WGS sequence"/>
</dbReference>
<dbReference type="OrthoDB" id="3052721at2759"/>